<accession>A0AAW7XD08</accession>
<protein>
    <submittedName>
        <fullName evidence="2">GNAT family N-acetyltransferase</fullName>
        <ecNumber evidence="2">2.3.1.-</ecNumber>
    </submittedName>
</protein>
<dbReference type="InterPro" id="IPR016181">
    <property type="entry name" value="Acyl_CoA_acyltransferase"/>
</dbReference>
<dbReference type="Pfam" id="PF13480">
    <property type="entry name" value="Acetyltransf_6"/>
    <property type="match status" value="1"/>
</dbReference>
<dbReference type="Proteomes" id="UP001169760">
    <property type="component" value="Unassembled WGS sequence"/>
</dbReference>
<organism evidence="2 3">
    <name type="scientific">Saccharophagus degradans</name>
    <dbReference type="NCBI Taxonomy" id="86304"/>
    <lineage>
        <taxon>Bacteria</taxon>
        <taxon>Pseudomonadati</taxon>
        <taxon>Pseudomonadota</taxon>
        <taxon>Gammaproteobacteria</taxon>
        <taxon>Cellvibrionales</taxon>
        <taxon>Cellvibrionaceae</taxon>
        <taxon>Saccharophagus</taxon>
    </lineage>
</organism>
<dbReference type="GO" id="GO:0016746">
    <property type="term" value="F:acyltransferase activity"/>
    <property type="evidence" value="ECO:0007669"/>
    <property type="project" value="UniProtKB-KW"/>
</dbReference>
<feature type="domain" description="BioF2-like acetyltransferase" evidence="1">
    <location>
        <begin position="193"/>
        <end position="341"/>
    </location>
</feature>
<dbReference type="AlphaFoldDB" id="A0AAW7XD08"/>
<keyword evidence="2" id="KW-0808">Transferase</keyword>
<proteinExistence type="predicted"/>
<sequence length="382" mass="43787">MLQPVSARDTATMQVELTQSPSFELVKNYWSQLCANTPGHAFLNECWIAPWFEVVSQHHNPILITVKNSDSIVGLAIAHILTVKRRGIFKRKILFFNEVPETPNDMVIEYNGILAAQSDYPAVWNATLAALKNELVWDEIKVNKIDPTQTPFIKAAANENALLFFSEREDTSPIALLAKDSKWEDVEKLNISSNRRRQVRKATQLYEQKYGQLNVHTVTDLNEVESFWNEMANLHTAHWNDKGDSGAFANPVWTKFNRTMISQWLALGQIQLTKYIAGDTVIGYLFNLVIKDRAYNIQCGFLYEDDNRLKPGFVCHHACMKLCHQLGIQEYYYLAGGEDYKVSLSSKIDTLDWLCLRKSNAPFLLEDTLVEIVRKLRLLLKK</sequence>
<dbReference type="EC" id="2.3.1.-" evidence="2"/>
<comment type="caution">
    <text evidence="2">The sequence shown here is derived from an EMBL/GenBank/DDBJ whole genome shotgun (WGS) entry which is preliminary data.</text>
</comment>
<evidence type="ECO:0000259" key="1">
    <source>
        <dbReference type="Pfam" id="PF13480"/>
    </source>
</evidence>
<name>A0AAW7XD08_9GAMM</name>
<keyword evidence="2" id="KW-0012">Acyltransferase</keyword>
<dbReference type="Gene3D" id="3.40.630.30">
    <property type="match status" value="1"/>
</dbReference>
<gene>
    <name evidence="2" type="ORF">Q4521_20470</name>
</gene>
<dbReference type="SUPFAM" id="SSF55729">
    <property type="entry name" value="Acyl-CoA N-acyltransferases (Nat)"/>
    <property type="match status" value="1"/>
</dbReference>
<reference evidence="2" key="1">
    <citation type="submission" date="2023-07" db="EMBL/GenBank/DDBJ databases">
        <title>Genome content predicts the carbon catabolic preferences of heterotrophic bacteria.</title>
        <authorList>
            <person name="Gralka M."/>
        </authorList>
    </citation>
    <scope>NUCLEOTIDE SEQUENCE</scope>
    <source>
        <strain evidence="2">I3M17_2</strain>
    </source>
</reference>
<evidence type="ECO:0000313" key="2">
    <source>
        <dbReference type="EMBL" id="MDO6424876.1"/>
    </source>
</evidence>
<dbReference type="EMBL" id="JAUOPB010000019">
    <property type="protein sequence ID" value="MDO6424876.1"/>
    <property type="molecule type" value="Genomic_DNA"/>
</dbReference>
<evidence type="ECO:0000313" key="3">
    <source>
        <dbReference type="Proteomes" id="UP001169760"/>
    </source>
</evidence>
<dbReference type="InterPro" id="IPR038740">
    <property type="entry name" value="BioF2-like_GNAT_dom"/>
</dbReference>